<dbReference type="PROSITE" id="PS50885">
    <property type="entry name" value="HAMP"/>
    <property type="match status" value="1"/>
</dbReference>
<dbReference type="PRINTS" id="PR00260">
    <property type="entry name" value="CHEMTRNSDUCR"/>
</dbReference>
<keyword evidence="3" id="KW-0807">Transducer</keyword>
<dbReference type="PROSITE" id="PS50111">
    <property type="entry name" value="CHEMOTAXIS_TRANSDUC_2"/>
    <property type="match status" value="1"/>
</dbReference>
<dbReference type="InterPro" id="IPR004089">
    <property type="entry name" value="MCPsignal_dom"/>
</dbReference>
<dbReference type="Proteomes" id="UP001254257">
    <property type="component" value="Unassembled WGS sequence"/>
</dbReference>
<dbReference type="InterPro" id="IPR051310">
    <property type="entry name" value="MCP_chemotaxis"/>
</dbReference>
<dbReference type="CDD" id="cd01068">
    <property type="entry name" value="globin_sensor"/>
    <property type="match status" value="1"/>
</dbReference>
<dbReference type="InterPro" id="IPR044398">
    <property type="entry name" value="Globin-sensor_dom"/>
</dbReference>
<dbReference type="InterPro" id="IPR039379">
    <property type="entry name" value="Protoglobin_sensor_dom"/>
</dbReference>
<keyword evidence="1" id="KW-0145">Chemotaxis</keyword>
<sequence length="505" mass="53785">MSSADHLSRRLDFLKFDAETRAHMANVQDVVRAALPEALDAFYGQVARFPETNAFFRSPGHMDKAKSRQLDHWQAIASGQPDQDYVRSVTTIGEVHARIGLEPRWYIGGYALLLEQIIGKVLEERWPKSRFGGKLPGAAERSAEIGAIVKAAMLDMDYAITVYVEASETARLKAEAEARAQEEIKARQRDKAISYVSAAMAALAQGDLSHRVPDDMPEEYASIGEHFDHAMTRLGEMVATIKTSSAAIAASSQEINSGADDLSSRTEQQAAALQQTAATTEQLTASVKSSAQSSRDSLVLADNASAVARTGGEIVKDAIQAMVRIEEASKKISEITGVIDGIAFQTNLLALNAAVEAARAGDAGRGFAVVAAEVRALAQRSAGAAKDITSLIGSSDAEVVEGVRLVRQAGETLEKIVDASTQVSATVNDIAAATGEQANGIDEMARTVSHMDEMTQSNAALAEQSAASARTLLDQIERLNQLMSAFRTTSRDAAAPAQAPSRRAA</sequence>
<feature type="domain" description="HAMP" evidence="5">
    <location>
        <begin position="187"/>
        <end position="239"/>
    </location>
</feature>
<dbReference type="SMART" id="SM00304">
    <property type="entry name" value="HAMP"/>
    <property type="match status" value="1"/>
</dbReference>
<dbReference type="Pfam" id="PF11563">
    <property type="entry name" value="Protoglobin"/>
    <property type="match status" value="1"/>
</dbReference>
<protein>
    <submittedName>
        <fullName evidence="6">Methyl-accepting chemotaxis protein</fullName>
    </submittedName>
</protein>
<dbReference type="SMART" id="SM00283">
    <property type="entry name" value="MA"/>
    <property type="match status" value="1"/>
</dbReference>
<dbReference type="PANTHER" id="PTHR43531">
    <property type="entry name" value="PROTEIN ICFG"/>
    <property type="match status" value="1"/>
</dbReference>
<evidence type="ECO:0000313" key="6">
    <source>
        <dbReference type="EMBL" id="MDU0342818.1"/>
    </source>
</evidence>
<comment type="caution">
    <text evidence="6">The sequence shown here is derived from an EMBL/GenBank/DDBJ whole genome shotgun (WGS) entry which is preliminary data.</text>
</comment>
<proteinExistence type="inferred from homology"/>
<dbReference type="SUPFAM" id="SSF46458">
    <property type="entry name" value="Globin-like"/>
    <property type="match status" value="1"/>
</dbReference>
<dbReference type="CDD" id="cd11386">
    <property type="entry name" value="MCP_signal"/>
    <property type="match status" value="1"/>
</dbReference>
<evidence type="ECO:0000256" key="3">
    <source>
        <dbReference type="PROSITE-ProRule" id="PRU00284"/>
    </source>
</evidence>
<evidence type="ECO:0000259" key="4">
    <source>
        <dbReference type="PROSITE" id="PS50111"/>
    </source>
</evidence>
<dbReference type="InterPro" id="IPR009050">
    <property type="entry name" value="Globin-like_sf"/>
</dbReference>
<dbReference type="PANTHER" id="PTHR43531:SF11">
    <property type="entry name" value="METHYL-ACCEPTING CHEMOTAXIS PROTEIN 3"/>
    <property type="match status" value="1"/>
</dbReference>
<dbReference type="Gene3D" id="1.10.287.950">
    <property type="entry name" value="Methyl-accepting chemotaxis protein"/>
    <property type="match status" value="1"/>
</dbReference>
<keyword evidence="7" id="KW-1185">Reference proteome</keyword>
<dbReference type="InterPro" id="IPR012292">
    <property type="entry name" value="Globin/Proto"/>
</dbReference>
<comment type="similarity">
    <text evidence="2">Belongs to the methyl-accepting chemotaxis (MCP) protein family.</text>
</comment>
<dbReference type="Gene3D" id="1.10.490.10">
    <property type="entry name" value="Globins"/>
    <property type="match status" value="1"/>
</dbReference>
<feature type="domain" description="Methyl-accepting transducer" evidence="4">
    <location>
        <begin position="244"/>
        <end position="473"/>
    </location>
</feature>
<dbReference type="InterPro" id="IPR004090">
    <property type="entry name" value="Chemotax_Me-accpt_rcpt"/>
</dbReference>
<dbReference type="RefSeq" id="WP_316020576.1">
    <property type="nucleotide sequence ID" value="NZ_JAWDID010000049.1"/>
</dbReference>
<evidence type="ECO:0000259" key="5">
    <source>
        <dbReference type="PROSITE" id="PS50885"/>
    </source>
</evidence>
<reference evidence="6 7" key="1">
    <citation type="submission" date="2023-09" db="EMBL/GenBank/DDBJ databases">
        <title>Whole genome shotgun sequencing (WGS) of Bosea sp. ZW T0_25, isolated from stored onions (Allium cepa).</title>
        <authorList>
            <person name="Stoll D.A."/>
            <person name="Huch M."/>
        </authorList>
    </citation>
    <scope>NUCLEOTIDE SEQUENCE [LARGE SCALE GENOMIC DNA]</scope>
    <source>
        <strain evidence="6 7">ZW T0_25</strain>
    </source>
</reference>
<gene>
    <name evidence="6" type="ORF">RKE40_23200</name>
</gene>
<evidence type="ECO:0000256" key="2">
    <source>
        <dbReference type="ARBA" id="ARBA00029447"/>
    </source>
</evidence>
<evidence type="ECO:0000256" key="1">
    <source>
        <dbReference type="ARBA" id="ARBA00022500"/>
    </source>
</evidence>
<dbReference type="EMBL" id="JAWDID010000049">
    <property type="protein sequence ID" value="MDU0342818.1"/>
    <property type="molecule type" value="Genomic_DNA"/>
</dbReference>
<accession>A0ABU3SDE0</accession>
<name>A0ABU3SDE0_9HYPH</name>
<dbReference type="Pfam" id="PF00015">
    <property type="entry name" value="MCPsignal"/>
    <property type="match status" value="1"/>
</dbReference>
<dbReference type="SUPFAM" id="SSF58104">
    <property type="entry name" value="Methyl-accepting chemotaxis protein (MCP) signaling domain"/>
    <property type="match status" value="1"/>
</dbReference>
<dbReference type="InterPro" id="IPR003660">
    <property type="entry name" value="HAMP_dom"/>
</dbReference>
<organism evidence="6 7">
    <name type="scientific">Bosea rubneri</name>
    <dbReference type="NCBI Taxonomy" id="3075434"/>
    <lineage>
        <taxon>Bacteria</taxon>
        <taxon>Pseudomonadati</taxon>
        <taxon>Pseudomonadota</taxon>
        <taxon>Alphaproteobacteria</taxon>
        <taxon>Hyphomicrobiales</taxon>
        <taxon>Boseaceae</taxon>
        <taxon>Bosea</taxon>
    </lineage>
</organism>
<evidence type="ECO:0000313" key="7">
    <source>
        <dbReference type="Proteomes" id="UP001254257"/>
    </source>
</evidence>